<organism evidence="2 3">
    <name type="scientific">Penicillium cf. viridicatum</name>
    <dbReference type="NCBI Taxonomy" id="2972119"/>
    <lineage>
        <taxon>Eukaryota</taxon>
        <taxon>Fungi</taxon>
        <taxon>Dikarya</taxon>
        <taxon>Ascomycota</taxon>
        <taxon>Pezizomycotina</taxon>
        <taxon>Eurotiomycetes</taxon>
        <taxon>Eurotiomycetidae</taxon>
        <taxon>Eurotiales</taxon>
        <taxon>Aspergillaceae</taxon>
        <taxon>Penicillium</taxon>
    </lineage>
</organism>
<dbReference type="Proteomes" id="UP001150942">
    <property type="component" value="Unassembled WGS sequence"/>
</dbReference>
<feature type="region of interest" description="Disordered" evidence="1">
    <location>
        <begin position="25"/>
        <end position="102"/>
    </location>
</feature>
<dbReference type="EMBL" id="JAPQKQ010000005">
    <property type="protein sequence ID" value="KAJ5196011.1"/>
    <property type="molecule type" value="Genomic_DNA"/>
</dbReference>
<evidence type="ECO:0000256" key="1">
    <source>
        <dbReference type="SAM" id="MobiDB-lite"/>
    </source>
</evidence>
<accession>A0A9W9JH98</accession>
<reference evidence="2" key="2">
    <citation type="journal article" date="2023" name="IMA Fungus">
        <title>Comparative genomic study of the Penicillium genus elucidates a diverse pangenome and 15 lateral gene transfer events.</title>
        <authorList>
            <person name="Petersen C."/>
            <person name="Sorensen T."/>
            <person name="Nielsen M.R."/>
            <person name="Sondergaard T.E."/>
            <person name="Sorensen J.L."/>
            <person name="Fitzpatrick D.A."/>
            <person name="Frisvad J.C."/>
            <person name="Nielsen K.L."/>
        </authorList>
    </citation>
    <scope>NUCLEOTIDE SEQUENCE</scope>
    <source>
        <strain evidence="2">IBT 20477</strain>
    </source>
</reference>
<sequence>MSAPSPHHVENLVGDLWRKWKPGAEGLKRRFSGNTSTCRSNRVTGTRAHGPLFPHGGRGGGRVGHRDRDGARGAFHGAARDERGPEPPVADDDDDNFEIDLE</sequence>
<protein>
    <submittedName>
        <fullName evidence="2">Uncharacterized protein</fullName>
    </submittedName>
</protein>
<proteinExistence type="predicted"/>
<keyword evidence="3" id="KW-1185">Reference proteome</keyword>
<feature type="compositionally biased region" description="Acidic residues" evidence="1">
    <location>
        <begin position="89"/>
        <end position="102"/>
    </location>
</feature>
<comment type="caution">
    <text evidence="2">The sequence shown here is derived from an EMBL/GenBank/DDBJ whole genome shotgun (WGS) entry which is preliminary data.</text>
</comment>
<feature type="compositionally biased region" description="Polar residues" evidence="1">
    <location>
        <begin position="32"/>
        <end position="44"/>
    </location>
</feature>
<name>A0A9W9JH98_9EURO</name>
<evidence type="ECO:0000313" key="3">
    <source>
        <dbReference type="Proteomes" id="UP001150942"/>
    </source>
</evidence>
<gene>
    <name evidence="2" type="ORF">N7449_006490</name>
</gene>
<dbReference type="AlphaFoldDB" id="A0A9W9JH98"/>
<evidence type="ECO:0000313" key="2">
    <source>
        <dbReference type="EMBL" id="KAJ5196011.1"/>
    </source>
</evidence>
<reference evidence="2" key="1">
    <citation type="submission" date="2022-11" db="EMBL/GenBank/DDBJ databases">
        <authorList>
            <person name="Petersen C."/>
        </authorList>
    </citation>
    <scope>NUCLEOTIDE SEQUENCE</scope>
    <source>
        <strain evidence="2">IBT 20477</strain>
    </source>
</reference>